<dbReference type="EMBL" id="UIDG01000116">
    <property type="protein sequence ID" value="SUS05687.1"/>
    <property type="molecule type" value="Genomic_DNA"/>
</dbReference>
<evidence type="ECO:0000313" key="3">
    <source>
        <dbReference type="EMBL" id="SUS05687.1"/>
    </source>
</evidence>
<name>A0A380TDH2_9ZZZZ</name>
<dbReference type="SMART" id="SM00267">
    <property type="entry name" value="GGDEF"/>
    <property type="match status" value="1"/>
</dbReference>
<dbReference type="NCBIfam" id="TIGR00254">
    <property type="entry name" value="GGDEF"/>
    <property type="match status" value="1"/>
</dbReference>
<dbReference type="InterPro" id="IPR043128">
    <property type="entry name" value="Rev_trsase/Diguanyl_cyclase"/>
</dbReference>
<sequence>MGNTLLLTPNVIASSSASNAGNGELVSIITHLIDRLNAHGDRLQVGAEDASELAQRVLSAAIEAEQEIDDLQSRLDRLQRLAVTDELTGILNRRGFEEELSRTLSAARRYGEEGILVYIDLDGFKEINDTFGHAAGDAALRLVGELLSGNVRLTDRVARLGGDEFAVLLKRTNWQNGVRRARELGQMLDPAVLDFEGTSIEIRASVGLQAYHPQAEGDGAALMARADQAMFEHKRGRGRTRTIRRIA</sequence>
<reference evidence="3" key="1">
    <citation type="submission" date="2018-07" db="EMBL/GenBank/DDBJ databases">
        <authorList>
            <person name="Quirk P.G."/>
            <person name="Krulwich T.A."/>
        </authorList>
    </citation>
    <scope>NUCLEOTIDE SEQUENCE</scope>
</reference>
<evidence type="ECO:0000256" key="1">
    <source>
        <dbReference type="SAM" id="Coils"/>
    </source>
</evidence>
<dbReference type="Gene3D" id="3.30.70.270">
    <property type="match status" value="1"/>
</dbReference>
<protein>
    <recommendedName>
        <fullName evidence="2">GGDEF domain-containing protein</fullName>
    </recommendedName>
</protein>
<accession>A0A380TDH2</accession>
<dbReference type="InterPro" id="IPR000160">
    <property type="entry name" value="GGDEF_dom"/>
</dbReference>
<dbReference type="InterPro" id="IPR050469">
    <property type="entry name" value="Diguanylate_Cyclase"/>
</dbReference>
<dbReference type="CDD" id="cd01949">
    <property type="entry name" value="GGDEF"/>
    <property type="match status" value="1"/>
</dbReference>
<feature type="domain" description="GGDEF" evidence="2">
    <location>
        <begin position="112"/>
        <end position="245"/>
    </location>
</feature>
<keyword evidence="1" id="KW-0175">Coiled coil</keyword>
<dbReference type="PANTHER" id="PTHR45138">
    <property type="entry name" value="REGULATORY COMPONENTS OF SENSORY TRANSDUCTION SYSTEM"/>
    <property type="match status" value="1"/>
</dbReference>
<dbReference type="AlphaFoldDB" id="A0A380TDH2"/>
<dbReference type="GO" id="GO:0052621">
    <property type="term" value="F:diguanylate cyclase activity"/>
    <property type="evidence" value="ECO:0007669"/>
    <property type="project" value="TreeGrafter"/>
</dbReference>
<dbReference type="PROSITE" id="PS50887">
    <property type="entry name" value="GGDEF"/>
    <property type="match status" value="1"/>
</dbReference>
<dbReference type="SUPFAM" id="SSF55073">
    <property type="entry name" value="Nucleotide cyclase"/>
    <property type="match status" value="1"/>
</dbReference>
<dbReference type="Pfam" id="PF00990">
    <property type="entry name" value="GGDEF"/>
    <property type="match status" value="1"/>
</dbReference>
<gene>
    <name evidence="3" type="ORF">DF3PB_2020007</name>
</gene>
<organism evidence="3">
    <name type="scientific">metagenome</name>
    <dbReference type="NCBI Taxonomy" id="256318"/>
    <lineage>
        <taxon>unclassified sequences</taxon>
        <taxon>metagenomes</taxon>
    </lineage>
</organism>
<proteinExistence type="predicted"/>
<evidence type="ECO:0000259" key="2">
    <source>
        <dbReference type="PROSITE" id="PS50887"/>
    </source>
</evidence>
<dbReference type="InterPro" id="IPR029787">
    <property type="entry name" value="Nucleotide_cyclase"/>
</dbReference>
<dbReference type="PANTHER" id="PTHR45138:SF9">
    <property type="entry name" value="DIGUANYLATE CYCLASE DGCM-RELATED"/>
    <property type="match status" value="1"/>
</dbReference>
<dbReference type="FunFam" id="3.30.70.270:FF:000001">
    <property type="entry name" value="Diguanylate cyclase domain protein"/>
    <property type="match status" value="1"/>
</dbReference>
<feature type="coiled-coil region" evidence="1">
    <location>
        <begin position="54"/>
        <end position="81"/>
    </location>
</feature>